<proteinExistence type="predicted"/>
<feature type="region of interest" description="Disordered" evidence="1">
    <location>
        <begin position="1"/>
        <end position="37"/>
    </location>
</feature>
<evidence type="ECO:0000256" key="1">
    <source>
        <dbReference type="SAM" id="MobiDB-lite"/>
    </source>
</evidence>
<dbReference type="KEGG" id="ska:CP970_39600"/>
<dbReference type="EMBL" id="CP023699">
    <property type="protein sequence ID" value="QEU96230.1"/>
    <property type="molecule type" value="Genomic_DNA"/>
</dbReference>
<gene>
    <name evidence="2" type="ORF">CP970_39600</name>
</gene>
<sequence>MTRASAVALPPGDDEKSGGDDMSRLNPEGRAAGSGRAVRSRRAVLGVLATVIVLQGGTAACGGPAAEKDTGASWELPRRPDPGVRDAVAGLMDGIGARSSAEEELIRQCMAERGFRYVKAPDDTAPVKMSADYAISPDEAEERGYGLRAQMKSAANAPRDANNDALRALPTSQREKWQNAFSGGREAPMMKVSVPEVGQMQTRDGGCVAKARKQLYGSLEQFLKLVTFQGNFAGQMQQRAARDPRVTALDKRWSTCMKNHGYAGLAGPSKAAVRAGDTYKERGPQAAFTFETAIAGADATCQERLSYAPRRRLVEDLYLTAGMHKYEAEVTAVRELNRDAQERARRVLSGRD</sequence>
<evidence type="ECO:0000313" key="3">
    <source>
        <dbReference type="Proteomes" id="UP000325529"/>
    </source>
</evidence>
<protein>
    <submittedName>
        <fullName evidence="2">Uncharacterized protein</fullName>
    </submittedName>
</protein>
<keyword evidence="3" id="KW-1185">Reference proteome</keyword>
<reference evidence="2 3" key="1">
    <citation type="submission" date="2017-09" db="EMBL/GenBank/DDBJ databases">
        <authorList>
            <person name="Lee N."/>
            <person name="Cho B.-K."/>
        </authorList>
    </citation>
    <scope>NUCLEOTIDE SEQUENCE [LARGE SCALE GENOMIC DNA]</scope>
    <source>
        <strain evidence="2 3">ATCC 12853</strain>
    </source>
</reference>
<name>A0A5J6GK07_STRKN</name>
<accession>A0A5J6GK07</accession>
<organism evidence="2 3">
    <name type="scientific">Streptomyces kanamyceticus</name>
    <dbReference type="NCBI Taxonomy" id="1967"/>
    <lineage>
        <taxon>Bacteria</taxon>
        <taxon>Bacillati</taxon>
        <taxon>Actinomycetota</taxon>
        <taxon>Actinomycetes</taxon>
        <taxon>Kitasatosporales</taxon>
        <taxon>Streptomycetaceae</taxon>
        <taxon>Streptomyces</taxon>
    </lineage>
</organism>
<feature type="compositionally biased region" description="Basic and acidic residues" evidence="1">
    <location>
        <begin position="13"/>
        <end position="23"/>
    </location>
</feature>
<evidence type="ECO:0000313" key="2">
    <source>
        <dbReference type="EMBL" id="QEU96230.1"/>
    </source>
</evidence>
<dbReference type="AlphaFoldDB" id="A0A5J6GK07"/>
<dbReference type="Proteomes" id="UP000325529">
    <property type="component" value="Chromosome"/>
</dbReference>